<name>A0A2P5DAC5_PARAD</name>
<evidence type="ECO:0000313" key="2">
    <source>
        <dbReference type="Proteomes" id="UP000237105"/>
    </source>
</evidence>
<dbReference type="Proteomes" id="UP000237105">
    <property type="component" value="Unassembled WGS sequence"/>
</dbReference>
<evidence type="ECO:0000313" key="1">
    <source>
        <dbReference type="EMBL" id="PON70239.1"/>
    </source>
</evidence>
<reference evidence="2" key="1">
    <citation type="submission" date="2016-06" db="EMBL/GenBank/DDBJ databases">
        <title>Parallel loss of symbiosis genes in relatives of nitrogen-fixing non-legume Parasponia.</title>
        <authorList>
            <person name="Van Velzen R."/>
            <person name="Holmer R."/>
            <person name="Bu F."/>
            <person name="Rutten L."/>
            <person name="Van Zeijl A."/>
            <person name="Liu W."/>
            <person name="Santuari L."/>
            <person name="Cao Q."/>
            <person name="Sharma T."/>
            <person name="Shen D."/>
            <person name="Roswanjaya Y."/>
            <person name="Wardhani T."/>
            <person name="Kalhor M.S."/>
            <person name="Jansen J."/>
            <person name="Van den Hoogen J."/>
            <person name="Gungor B."/>
            <person name="Hartog M."/>
            <person name="Hontelez J."/>
            <person name="Verver J."/>
            <person name="Yang W.-C."/>
            <person name="Schijlen E."/>
            <person name="Repin R."/>
            <person name="Schilthuizen M."/>
            <person name="Schranz E."/>
            <person name="Heidstra R."/>
            <person name="Miyata K."/>
            <person name="Fedorova E."/>
            <person name="Kohlen W."/>
            <person name="Bisseling T."/>
            <person name="Smit S."/>
            <person name="Geurts R."/>
        </authorList>
    </citation>
    <scope>NUCLEOTIDE SEQUENCE [LARGE SCALE GENOMIC DNA]</scope>
    <source>
        <strain evidence="2">cv. WU1-14</strain>
    </source>
</reference>
<dbReference type="EMBL" id="JXTB01000051">
    <property type="protein sequence ID" value="PON70239.1"/>
    <property type="molecule type" value="Genomic_DNA"/>
</dbReference>
<dbReference type="OrthoDB" id="1734204at2759"/>
<sequence>MHSLEFSVALLSSRSKVRLRIRLLRRIWEGRSLTLQRFSKKLVLFSGTSSSRLTKPRVLLPLCKNQTLARLAEFLKPVNEVITKANKLIEGSLSALAWIAYTGKECGISMPIAHVEESRQMAEFYNKFCHIFSMCHFKVRVQFMDA</sequence>
<dbReference type="InterPro" id="IPR036222">
    <property type="entry name" value="CAP_N_sf"/>
</dbReference>
<keyword evidence="2" id="KW-1185">Reference proteome</keyword>
<comment type="caution">
    <text evidence="1">The sequence shown here is derived from an EMBL/GenBank/DDBJ whole genome shotgun (WGS) entry which is preliminary data.</text>
</comment>
<dbReference type="STRING" id="3476.A0A2P5DAC5"/>
<accession>A0A2P5DAC5</accession>
<gene>
    <name evidence="1" type="ORF">PanWU01x14_081630</name>
</gene>
<organism evidence="1 2">
    <name type="scientific">Parasponia andersonii</name>
    <name type="common">Sponia andersonii</name>
    <dbReference type="NCBI Taxonomy" id="3476"/>
    <lineage>
        <taxon>Eukaryota</taxon>
        <taxon>Viridiplantae</taxon>
        <taxon>Streptophyta</taxon>
        <taxon>Embryophyta</taxon>
        <taxon>Tracheophyta</taxon>
        <taxon>Spermatophyta</taxon>
        <taxon>Magnoliopsida</taxon>
        <taxon>eudicotyledons</taxon>
        <taxon>Gunneridae</taxon>
        <taxon>Pentapetalae</taxon>
        <taxon>rosids</taxon>
        <taxon>fabids</taxon>
        <taxon>Rosales</taxon>
        <taxon>Cannabaceae</taxon>
        <taxon>Parasponia</taxon>
    </lineage>
</organism>
<protein>
    <submittedName>
        <fullName evidence="1">Adenylate cyclase-associated CAP</fullName>
    </submittedName>
</protein>
<dbReference type="AlphaFoldDB" id="A0A2P5DAC5"/>
<proteinExistence type="predicted"/>
<dbReference type="SUPFAM" id="SSF101278">
    <property type="entry name" value="N-terminal domain of adenylylcyclase associated protein, CAP"/>
    <property type="match status" value="1"/>
</dbReference>